<dbReference type="EMBL" id="QGKX02000095">
    <property type="protein sequence ID" value="KAF3573994.1"/>
    <property type="molecule type" value="Genomic_DNA"/>
</dbReference>
<name>A0A8S9RL69_BRACR</name>
<evidence type="ECO:0000313" key="2">
    <source>
        <dbReference type="Proteomes" id="UP000712600"/>
    </source>
</evidence>
<comment type="caution">
    <text evidence="1">The sequence shown here is derived from an EMBL/GenBank/DDBJ whole genome shotgun (WGS) entry which is preliminary data.</text>
</comment>
<accession>A0A8S9RL69</accession>
<reference evidence="1" key="1">
    <citation type="submission" date="2019-12" db="EMBL/GenBank/DDBJ databases">
        <title>Genome sequencing and annotation of Brassica cretica.</title>
        <authorList>
            <person name="Studholme D.J."/>
            <person name="Sarris P."/>
        </authorList>
    </citation>
    <scope>NUCLEOTIDE SEQUENCE</scope>
    <source>
        <strain evidence="1">PFS-109/04</strain>
        <tissue evidence="1">Leaf</tissue>
    </source>
</reference>
<evidence type="ECO:0000313" key="1">
    <source>
        <dbReference type="EMBL" id="KAF3573994.1"/>
    </source>
</evidence>
<protein>
    <submittedName>
        <fullName evidence="1">Uncharacterized protein</fullName>
    </submittedName>
</protein>
<sequence>MRYLFGLLTFTIAFKKWKMIPYTASVTVPLALTLLVRNTKKDEKRGVIDDDVGGEPGHTVRNHRFKDPVSSHWGDISTLPELFEISCKNHSDRFFLDTRRLIAREIETSEDGKVFEKLHLGDYE</sequence>
<proteinExistence type="predicted"/>
<organism evidence="1 2">
    <name type="scientific">Brassica cretica</name>
    <name type="common">Mustard</name>
    <dbReference type="NCBI Taxonomy" id="69181"/>
    <lineage>
        <taxon>Eukaryota</taxon>
        <taxon>Viridiplantae</taxon>
        <taxon>Streptophyta</taxon>
        <taxon>Embryophyta</taxon>
        <taxon>Tracheophyta</taxon>
        <taxon>Spermatophyta</taxon>
        <taxon>Magnoliopsida</taxon>
        <taxon>eudicotyledons</taxon>
        <taxon>Gunneridae</taxon>
        <taxon>Pentapetalae</taxon>
        <taxon>rosids</taxon>
        <taxon>malvids</taxon>
        <taxon>Brassicales</taxon>
        <taxon>Brassicaceae</taxon>
        <taxon>Brassiceae</taxon>
        <taxon>Brassica</taxon>
    </lineage>
</organism>
<dbReference type="Proteomes" id="UP000712600">
    <property type="component" value="Unassembled WGS sequence"/>
</dbReference>
<gene>
    <name evidence="1" type="ORF">F2Q69_00061798</name>
</gene>
<dbReference type="AlphaFoldDB" id="A0A8S9RL69"/>